<feature type="compositionally biased region" description="Polar residues" evidence="2">
    <location>
        <begin position="361"/>
        <end position="381"/>
    </location>
</feature>
<feature type="compositionally biased region" description="Low complexity" evidence="2">
    <location>
        <begin position="490"/>
        <end position="500"/>
    </location>
</feature>
<dbReference type="Proteomes" id="UP000695000">
    <property type="component" value="Unplaced"/>
</dbReference>
<proteinExistence type="inferred from homology"/>
<gene>
    <name evidence="4" type="primary">LOC108567179</name>
</gene>
<dbReference type="RefSeq" id="XP_017782998.1">
    <property type="nucleotide sequence ID" value="XM_017927509.1"/>
</dbReference>
<feature type="region of interest" description="Disordered" evidence="2">
    <location>
        <begin position="106"/>
        <end position="128"/>
    </location>
</feature>
<feature type="compositionally biased region" description="Polar residues" evidence="2">
    <location>
        <begin position="1"/>
        <end position="12"/>
    </location>
</feature>
<feature type="region of interest" description="Disordered" evidence="2">
    <location>
        <begin position="444"/>
        <end position="500"/>
    </location>
</feature>
<feature type="compositionally biased region" description="Pro residues" evidence="2">
    <location>
        <begin position="14"/>
        <end position="23"/>
    </location>
</feature>
<accession>A0ABM1N848</accession>
<dbReference type="InterPro" id="IPR039499">
    <property type="entry name" value="LURA1/LRA25"/>
</dbReference>
<dbReference type="PANTHER" id="PTHR46949:SF1">
    <property type="entry name" value="AT07979P2"/>
    <property type="match status" value="1"/>
</dbReference>
<dbReference type="GeneID" id="108567179"/>
<evidence type="ECO:0000256" key="2">
    <source>
        <dbReference type="SAM" id="MobiDB-lite"/>
    </source>
</evidence>
<keyword evidence="3" id="KW-1185">Reference proteome</keyword>
<comment type="similarity">
    <text evidence="1">Belongs to the FAM89 family.</text>
</comment>
<organism evidence="3 4">
    <name type="scientific">Nicrophorus vespilloides</name>
    <name type="common">Boreal carrion beetle</name>
    <dbReference type="NCBI Taxonomy" id="110193"/>
    <lineage>
        <taxon>Eukaryota</taxon>
        <taxon>Metazoa</taxon>
        <taxon>Ecdysozoa</taxon>
        <taxon>Arthropoda</taxon>
        <taxon>Hexapoda</taxon>
        <taxon>Insecta</taxon>
        <taxon>Pterygota</taxon>
        <taxon>Neoptera</taxon>
        <taxon>Endopterygota</taxon>
        <taxon>Coleoptera</taxon>
        <taxon>Polyphaga</taxon>
        <taxon>Staphyliniformia</taxon>
        <taxon>Silphidae</taxon>
        <taxon>Nicrophorinae</taxon>
        <taxon>Nicrophorus</taxon>
    </lineage>
</organism>
<evidence type="ECO:0000313" key="4">
    <source>
        <dbReference type="RefSeq" id="XP_017782998.1"/>
    </source>
</evidence>
<feature type="region of interest" description="Disordered" evidence="2">
    <location>
        <begin position="1"/>
        <end position="24"/>
    </location>
</feature>
<feature type="region of interest" description="Disordered" evidence="2">
    <location>
        <begin position="359"/>
        <end position="382"/>
    </location>
</feature>
<sequence length="500" mass="56208">MIMMRSNTQTKINKPPPPVPPRPSKTIVAEALAKSRKPEKYQAPVVKSQSYSAINNYDKIVKIERGQSVEEPPRPATRTLVYQSSNAKSVGTIQEIKVNINRKESFKKENSVSRTSSFKAPQPPENVSKISFSNNCYENSVSITFKDPKTADLSRDSSLESLGESEELSRTSSIKTNDIVSSIDSVLGEDESNSWSEINDRNHVNTLIDEMFASVLDLPDEKEQLPVQVINENVTLPEKITIQQTFADEPEKTVLVIDNERKVHFESAEKKFDDKRNHEMLISELANMKHDRISKRQRKPSVELEPKIQHSDWVEVNNGQEIRLSSCQITIENDHNRFHSRMSNLHGLPPLPKSLSGFNLIENSPQTPSNRPGSSRNTTAPAYNYQHKNGDVGSLKKANNLDAKLALLRREMYSLRQLDLSLLSQLWSLNESIQDFRVILQEQDERSILSPPSPSPTPSSDEGEADEFYAPSPMLFRPAPPPPPDRRRPSNSSSGTGSSV</sequence>
<feature type="region of interest" description="Disordered" evidence="2">
    <location>
        <begin position="150"/>
        <end position="170"/>
    </location>
</feature>
<dbReference type="PANTHER" id="PTHR46949">
    <property type="entry name" value="LEUCINE REPEAT ADAPTER PROTEIN 25"/>
    <property type="match status" value="1"/>
</dbReference>
<evidence type="ECO:0000256" key="1">
    <source>
        <dbReference type="ARBA" id="ARBA00038125"/>
    </source>
</evidence>
<reference evidence="4" key="1">
    <citation type="submission" date="2025-08" db="UniProtKB">
        <authorList>
            <consortium name="RefSeq"/>
        </authorList>
    </citation>
    <scope>IDENTIFICATION</scope>
</reference>
<name>A0ABM1N848_NICVS</name>
<protein>
    <submittedName>
        <fullName evidence="4">Uncharacterized protein LOC108567179</fullName>
    </submittedName>
</protein>
<evidence type="ECO:0000313" key="3">
    <source>
        <dbReference type="Proteomes" id="UP000695000"/>
    </source>
</evidence>
<dbReference type="Pfam" id="PF14854">
    <property type="entry name" value="LURAP"/>
    <property type="match status" value="1"/>
</dbReference>